<dbReference type="RefSeq" id="WP_338834792.1">
    <property type="nucleotide sequence ID" value="NZ_CP147711.1"/>
</dbReference>
<proteinExistence type="predicted"/>
<organism evidence="2 3">
    <name type="scientific">Bradyrhizobium septentrionale</name>
    <dbReference type="NCBI Taxonomy" id="1404411"/>
    <lineage>
        <taxon>Bacteria</taxon>
        <taxon>Pseudomonadati</taxon>
        <taxon>Pseudomonadota</taxon>
        <taxon>Alphaproteobacteria</taxon>
        <taxon>Hyphomicrobiales</taxon>
        <taxon>Nitrobacteraceae</taxon>
        <taxon>Bradyrhizobium</taxon>
    </lineage>
</organism>
<evidence type="ECO:0000256" key="1">
    <source>
        <dbReference type="SAM" id="MobiDB-lite"/>
    </source>
</evidence>
<dbReference type="Proteomes" id="UP001432046">
    <property type="component" value="Chromosome"/>
</dbReference>
<sequence length="159" mass="18197">MQRLLHMARSGEPAAAPDDTTSLRQEVQRGIAALRSLVEPCERLAYALEGMSEGGDFEKLLGWRSPYARSAQARDRFACRDKRVCETVERFFASDRSPAGSFASKLARYESGPWQRYSSEETCPHMAGSREAAFWEILRLHPKALRRRYVQDILKMARR</sequence>
<dbReference type="EMBL" id="CP147711">
    <property type="protein sequence ID" value="WXC83497.1"/>
    <property type="molecule type" value="Genomic_DNA"/>
</dbReference>
<evidence type="ECO:0000313" key="3">
    <source>
        <dbReference type="Proteomes" id="UP001432046"/>
    </source>
</evidence>
<reference evidence="2" key="1">
    <citation type="journal article" date="2021" name="Int. J. Syst. Evol. Microbiol.">
        <title>Bradyrhizobium septentrionale sp. nov. (sv. septentrionale) and Bradyrhizobium quebecense sp. nov. (sv. septentrionale) associated with legumes native to Canada possess rearranged symbiosis genes and numerous insertion sequences.</title>
        <authorList>
            <person name="Bromfield E.S.P."/>
            <person name="Cloutier S."/>
        </authorList>
    </citation>
    <scope>NUCLEOTIDE SEQUENCE</scope>
    <source>
        <strain evidence="2">5S5</strain>
    </source>
</reference>
<feature type="region of interest" description="Disordered" evidence="1">
    <location>
        <begin position="1"/>
        <end position="23"/>
    </location>
</feature>
<name>A0ABZ2P8D8_9BRAD</name>
<gene>
    <name evidence="2" type="ORF">WDK88_18910</name>
</gene>
<accession>A0ABZ2P8D8</accession>
<reference evidence="2" key="2">
    <citation type="submission" date="2024-03" db="EMBL/GenBank/DDBJ databases">
        <authorList>
            <person name="Bromfield E.S.P."/>
            <person name="Cloutier S."/>
        </authorList>
    </citation>
    <scope>NUCLEOTIDE SEQUENCE</scope>
    <source>
        <strain evidence="2">5S5</strain>
    </source>
</reference>
<keyword evidence="3" id="KW-1185">Reference proteome</keyword>
<evidence type="ECO:0000313" key="2">
    <source>
        <dbReference type="EMBL" id="WXC83497.1"/>
    </source>
</evidence>
<protein>
    <submittedName>
        <fullName evidence="2">Uncharacterized protein</fullName>
    </submittedName>
</protein>